<dbReference type="AlphaFoldDB" id="A0A6P3A1T3"/>
<dbReference type="InterPro" id="IPR003959">
    <property type="entry name" value="ATPase_AAA_core"/>
</dbReference>
<sequence>MTAKDNRGSSRSQFRVLFGILESAADSLRPLSVLIVPSQEASKESEFRIRVDIHVKLAGVVDSMSTSGFFAYVPSNSSQPGDVHRLEQELRNQGQANLMGSDRLSGRFYTMLPSLDDYRRLVRGLDVEIAQMLLLSINDVVALAELNPSSDIPRLASESRVFQRSFIRTSEAYYAYKNAGPVLKGLESERFGEMSQDIELCFQLAGKRNSHRLTFRFAHESELPKRIAIVIGKNGVGKSQALGNIVRAALAGDETSLWQPSTRTSRTRVVMNRLLAFAPSSESASVFPSDRRKTASVWYKRFAMNRGGRTRRSTGVADMVLQVARSDGHIGSYSRWRIFLMAIQAISGWEEIALLPRRKHEEPVLLSALRVGHAEGVVDDLYGSVIGGELDERLHDLFLAIDEKSEPVRFVGGRTFPLSSGEISFLRFAAQASLYIENGTLLLLDEPETHLHPNFVSQFIGLLNTILTQTGSAAIIATHSAYFVREVFREQVTVLRMDEEGEVFSEPLRLQTFGADVGAISYFVFGEDEPSKLAAEVQKQLLSRFQTWDSLYAAYKDELSPEMLGSLRLAFESGDRGE</sequence>
<feature type="domain" description="ATPase AAA-type core" evidence="1">
    <location>
        <begin position="418"/>
        <end position="484"/>
    </location>
</feature>
<reference evidence="2 3" key="1">
    <citation type="submission" date="2019-09" db="EMBL/GenBank/DDBJ databases">
        <authorList>
            <person name="Depoorter E."/>
        </authorList>
    </citation>
    <scope>NUCLEOTIDE SEQUENCE [LARGE SCALE GENOMIC DNA]</scope>
    <source>
        <strain evidence="2">R-18112</strain>
    </source>
</reference>
<evidence type="ECO:0000313" key="2">
    <source>
        <dbReference type="EMBL" id="VWD37805.1"/>
    </source>
</evidence>
<gene>
    <name evidence="2" type="ORF">BLA18112_06547</name>
</gene>
<dbReference type="Gene3D" id="3.40.50.300">
    <property type="entry name" value="P-loop containing nucleotide triphosphate hydrolases"/>
    <property type="match status" value="1"/>
</dbReference>
<dbReference type="InterPro" id="IPR051396">
    <property type="entry name" value="Bact_Antivir_Def_Nuclease"/>
</dbReference>
<name>A0A6P3A1T3_BURL3</name>
<dbReference type="GO" id="GO:0016887">
    <property type="term" value="F:ATP hydrolysis activity"/>
    <property type="evidence" value="ECO:0007669"/>
    <property type="project" value="InterPro"/>
</dbReference>
<protein>
    <recommendedName>
        <fullName evidence="1">ATPase AAA-type core domain-containing protein</fullName>
    </recommendedName>
</protein>
<dbReference type="RefSeq" id="WP_175046934.1">
    <property type="nucleotide sequence ID" value="NZ_CABVQI010000028.1"/>
</dbReference>
<dbReference type="Pfam" id="PF13304">
    <property type="entry name" value="AAA_21"/>
    <property type="match status" value="1"/>
</dbReference>
<accession>A0A6P3A1T3</accession>
<dbReference type="Proteomes" id="UP000494274">
    <property type="component" value="Unassembled WGS sequence"/>
</dbReference>
<evidence type="ECO:0000313" key="3">
    <source>
        <dbReference type="Proteomes" id="UP000494274"/>
    </source>
</evidence>
<dbReference type="EMBL" id="CABVQI010000028">
    <property type="protein sequence ID" value="VWD37805.1"/>
    <property type="molecule type" value="Genomic_DNA"/>
</dbReference>
<dbReference type="PANTHER" id="PTHR43581:SF2">
    <property type="entry name" value="EXCINUCLEASE ATPASE SUBUNIT"/>
    <property type="match status" value="1"/>
</dbReference>
<dbReference type="InterPro" id="IPR027417">
    <property type="entry name" value="P-loop_NTPase"/>
</dbReference>
<dbReference type="PANTHER" id="PTHR43581">
    <property type="entry name" value="ATP/GTP PHOSPHATASE"/>
    <property type="match status" value="1"/>
</dbReference>
<organism evidence="2 3">
    <name type="scientific">Burkholderia lata (strain ATCC 17760 / DSM 23089 / LMG 22485 / NCIMB 9086 / R18194 / 383)</name>
    <dbReference type="NCBI Taxonomy" id="482957"/>
    <lineage>
        <taxon>Bacteria</taxon>
        <taxon>Pseudomonadati</taxon>
        <taxon>Pseudomonadota</taxon>
        <taxon>Betaproteobacteria</taxon>
        <taxon>Burkholderiales</taxon>
        <taxon>Burkholderiaceae</taxon>
        <taxon>Burkholderia</taxon>
        <taxon>Burkholderia cepacia complex</taxon>
    </lineage>
</organism>
<dbReference type="SUPFAM" id="SSF52540">
    <property type="entry name" value="P-loop containing nucleoside triphosphate hydrolases"/>
    <property type="match status" value="1"/>
</dbReference>
<dbReference type="GO" id="GO:0005524">
    <property type="term" value="F:ATP binding"/>
    <property type="evidence" value="ECO:0007669"/>
    <property type="project" value="InterPro"/>
</dbReference>
<evidence type="ECO:0000259" key="1">
    <source>
        <dbReference type="Pfam" id="PF13304"/>
    </source>
</evidence>
<proteinExistence type="predicted"/>